<feature type="transmembrane region" description="Helical" evidence="1">
    <location>
        <begin position="84"/>
        <end position="108"/>
    </location>
</feature>
<proteinExistence type="predicted"/>
<keyword evidence="3" id="KW-1185">Reference proteome</keyword>
<name>A0ABU3QND3_9ACTN</name>
<feature type="transmembrane region" description="Helical" evidence="1">
    <location>
        <begin position="50"/>
        <end position="72"/>
    </location>
</feature>
<accession>A0ABU3QND3</accession>
<keyword evidence="1" id="KW-0472">Membrane</keyword>
<reference evidence="2 3" key="1">
    <citation type="submission" date="2023-09" db="EMBL/GenBank/DDBJ databases">
        <title>Streptomyces sp. nov.: A antagonism against Alternaria gaisen Producing Streptochlin, Isolated from Tamarix root soil.</title>
        <authorList>
            <person name="Chen Y."/>
        </authorList>
    </citation>
    <scope>NUCLEOTIDE SEQUENCE [LARGE SCALE GENOMIC DNA]</scope>
    <source>
        <strain evidence="2 3">TRM76323</strain>
    </source>
</reference>
<comment type="caution">
    <text evidence="2">The sequence shown here is derived from an EMBL/GenBank/DDBJ whole genome shotgun (WGS) entry which is preliminary data.</text>
</comment>
<evidence type="ECO:0000313" key="2">
    <source>
        <dbReference type="EMBL" id="MDT9684269.1"/>
    </source>
</evidence>
<sequence length="110" mass="12106">MRKWLAVGVGLNVFLGIPGVVPFWLVWYWASNWPLAGLGWTQREPTENDGMLPWFIVATPVLVLFGLVWWLANRPVRRRAGGSGRLYWSVGAAAVLAPTGALFVSSAVRG</sequence>
<organism evidence="2 3">
    <name type="scientific">Streptomyces tamarix</name>
    <dbReference type="NCBI Taxonomy" id="3078565"/>
    <lineage>
        <taxon>Bacteria</taxon>
        <taxon>Bacillati</taxon>
        <taxon>Actinomycetota</taxon>
        <taxon>Actinomycetes</taxon>
        <taxon>Kitasatosporales</taxon>
        <taxon>Streptomycetaceae</taxon>
        <taxon>Streptomyces</taxon>
    </lineage>
</organism>
<dbReference type="Proteomes" id="UP001250181">
    <property type="component" value="Unassembled WGS sequence"/>
</dbReference>
<keyword evidence="1" id="KW-1133">Transmembrane helix</keyword>
<evidence type="ECO:0000313" key="3">
    <source>
        <dbReference type="Proteomes" id="UP001250181"/>
    </source>
</evidence>
<keyword evidence="1" id="KW-0812">Transmembrane</keyword>
<gene>
    <name evidence="2" type="ORF">RND61_19705</name>
</gene>
<protein>
    <recommendedName>
        <fullName evidence="4">Integral membrane protein</fullName>
    </recommendedName>
</protein>
<dbReference type="RefSeq" id="WP_315879328.1">
    <property type="nucleotide sequence ID" value="NZ_JAWCTQ010000025.1"/>
</dbReference>
<feature type="transmembrane region" description="Helical" evidence="1">
    <location>
        <begin position="7"/>
        <end position="30"/>
    </location>
</feature>
<evidence type="ECO:0008006" key="4">
    <source>
        <dbReference type="Google" id="ProtNLM"/>
    </source>
</evidence>
<evidence type="ECO:0000256" key="1">
    <source>
        <dbReference type="SAM" id="Phobius"/>
    </source>
</evidence>
<dbReference type="EMBL" id="JAWCTQ010000025">
    <property type="protein sequence ID" value="MDT9684269.1"/>
    <property type="molecule type" value="Genomic_DNA"/>
</dbReference>